<dbReference type="VEuPathDB" id="FungiDB:AMAG_06096"/>
<gene>
    <name evidence="2" type="ORF">AMAG_06096</name>
</gene>
<evidence type="ECO:0000256" key="1">
    <source>
        <dbReference type="SAM" id="MobiDB-lite"/>
    </source>
</evidence>
<name>A0A0L0SE76_ALLM3</name>
<sequence length="363" mass="38350">MTANPPIATIYSRPGRDYPGRVPPGHTKPTAESAAGFKLTKPRCLAPQPTQASLFSDLGGLSVATPADPTSSNPNAAVAIPVVAAAVLSTALGQKPTLPAPPAPPAPPLRTPPLGPAVARRDHILHRIRTPTILQKSALITDDVLTAAATACLILVGDAHKAQTNLEHYRRSGDTQRVAHYERVLAEVRTQVAVAEVARHQLLDDVAASLNPRSGSAGEGPDRASLFTGRISDEMTRLQERLAVAEAQNAKLQATVKAAHVAAASLADQVVAANKETARLLDRVEAANAAMVVLEARVRKVESGKLGPNDSAAYVHGGEQGYRREDMNDDIYYKFSDDEVFAENADDAYAEGGFGTDDAYAIE</sequence>
<reference evidence="3" key="2">
    <citation type="submission" date="2009-11" db="EMBL/GenBank/DDBJ databases">
        <title>The Genome Sequence of Allomyces macrogynus strain ATCC 38327.</title>
        <authorList>
            <consortium name="The Broad Institute Genome Sequencing Platform"/>
            <person name="Russ C."/>
            <person name="Cuomo C."/>
            <person name="Shea T."/>
            <person name="Young S.K."/>
            <person name="Zeng Q."/>
            <person name="Koehrsen M."/>
            <person name="Haas B."/>
            <person name="Borodovsky M."/>
            <person name="Guigo R."/>
            <person name="Alvarado L."/>
            <person name="Berlin A."/>
            <person name="Borenstein D."/>
            <person name="Chen Z."/>
            <person name="Engels R."/>
            <person name="Freedman E."/>
            <person name="Gellesch M."/>
            <person name="Goldberg J."/>
            <person name="Griggs A."/>
            <person name="Gujja S."/>
            <person name="Heiman D."/>
            <person name="Hepburn T."/>
            <person name="Howarth C."/>
            <person name="Jen D."/>
            <person name="Larson L."/>
            <person name="Lewis B."/>
            <person name="Mehta T."/>
            <person name="Park D."/>
            <person name="Pearson M."/>
            <person name="Roberts A."/>
            <person name="Saif S."/>
            <person name="Shenoy N."/>
            <person name="Sisk P."/>
            <person name="Stolte C."/>
            <person name="Sykes S."/>
            <person name="Walk T."/>
            <person name="White J."/>
            <person name="Yandava C."/>
            <person name="Burger G."/>
            <person name="Gray M.W."/>
            <person name="Holland P.W.H."/>
            <person name="King N."/>
            <person name="Lang F.B.F."/>
            <person name="Roger A.J."/>
            <person name="Ruiz-Trillo I."/>
            <person name="Lander E."/>
            <person name="Nusbaum C."/>
        </authorList>
    </citation>
    <scope>NUCLEOTIDE SEQUENCE [LARGE SCALE GENOMIC DNA]</scope>
    <source>
        <strain evidence="3">ATCC 38327</strain>
    </source>
</reference>
<accession>A0A0L0SE76</accession>
<dbReference type="Proteomes" id="UP000054350">
    <property type="component" value="Unassembled WGS sequence"/>
</dbReference>
<proteinExistence type="predicted"/>
<protein>
    <submittedName>
        <fullName evidence="2">Uncharacterized protein</fullName>
    </submittedName>
</protein>
<feature type="region of interest" description="Disordered" evidence="1">
    <location>
        <begin position="1"/>
        <end position="36"/>
    </location>
</feature>
<evidence type="ECO:0000313" key="3">
    <source>
        <dbReference type="Proteomes" id="UP000054350"/>
    </source>
</evidence>
<keyword evidence="3" id="KW-1185">Reference proteome</keyword>
<organism evidence="2 3">
    <name type="scientific">Allomyces macrogynus (strain ATCC 38327)</name>
    <name type="common">Allomyces javanicus var. macrogynus</name>
    <dbReference type="NCBI Taxonomy" id="578462"/>
    <lineage>
        <taxon>Eukaryota</taxon>
        <taxon>Fungi</taxon>
        <taxon>Fungi incertae sedis</taxon>
        <taxon>Blastocladiomycota</taxon>
        <taxon>Blastocladiomycetes</taxon>
        <taxon>Blastocladiales</taxon>
        <taxon>Blastocladiaceae</taxon>
        <taxon>Allomyces</taxon>
    </lineage>
</organism>
<reference evidence="2 3" key="1">
    <citation type="submission" date="2009-11" db="EMBL/GenBank/DDBJ databases">
        <title>Annotation of Allomyces macrogynus ATCC 38327.</title>
        <authorList>
            <consortium name="The Broad Institute Genome Sequencing Platform"/>
            <person name="Russ C."/>
            <person name="Cuomo C."/>
            <person name="Burger G."/>
            <person name="Gray M.W."/>
            <person name="Holland P.W.H."/>
            <person name="King N."/>
            <person name="Lang F.B.F."/>
            <person name="Roger A.J."/>
            <person name="Ruiz-Trillo I."/>
            <person name="Young S.K."/>
            <person name="Zeng Q."/>
            <person name="Gargeya S."/>
            <person name="Fitzgerald M."/>
            <person name="Haas B."/>
            <person name="Abouelleil A."/>
            <person name="Alvarado L."/>
            <person name="Arachchi H.M."/>
            <person name="Berlin A."/>
            <person name="Chapman S.B."/>
            <person name="Gearin G."/>
            <person name="Goldberg J."/>
            <person name="Griggs A."/>
            <person name="Gujja S."/>
            <person name="Hansen M."/>
            <person name="Heiman D."/>
            <person name="Howarth C."/>
            <person name="Larimer J."/>
            <person name="Lui A."/>
            <person name="MacDonald P.J.P."/>
            <person name="McCowen C."/>
            <person name="Montmayeur A."/>
            <person name="Murphy C."/>
            <person name="Neiman D."/>
            <person name="Pearson M."/>
            <person name="Priest M."/>
            <person name="Roberts A."/>
            <person name="Saif S."/>
            <person name="Shea T."/>
            <person name="Sisk P."/>
            <person name="Stolte C."/>
            <person name="Sykes S."/>
            <person name="Wortman J."/>
            <person name="Nusbaum C."/>
            <person name="Birren B."/>
        </authorList>
    </citation>
    <scope>NUCLEOTIDE SEQUENCE [LARGE SCALE GENOMIC DNA]</scope>
    <source>
        <strain evidence="2 3">ATCC 38327</strain>
    </source>
</reference>
<dbReference type="OrthoDB" id="10380377at2759"/>
<evidence type="ECO:0000313" key="2">
    <source>
        <dbReference type="EMBL" id="KNE60734.1"/>
    </source>
</evidence>
<dbReference type="EMBL" id="GG745336">
    <property type="protein sequence ID" value="KNE60734.1"/>
    <property type="molecule type" value="Genomic_DNA"/>
</dbReference>
<dbReference type="AlphaFoldDB" id="A0A0L0SE76"/>